<gene>
    <name evidence="10" type="ORF">UFOPK3674_01083</name>
</gene>
<evidence type="ECO:0000256" key="6">
    <source>
        <dbReference type="ARBA" id="ARBA00022989"/>
    </source>
</evidence>
<dbReference type="InterPro" id="IPR047817">
    <property type="entry name" value="ABC2_TM_bact-type"/>
</dbReference>
<keyword evidence="4" id="KW-0997">Cell inner membrane</keyword>
<dbReference type="PROSITE" id="PS51012">
    <property type="entry name" value="ABC_TM2"/>
    <property type="match status" value="1"/>
</dbReference>
<dbReference type="PANTHER" id="PTHR30413">
    <property type="entry name" value="INNER MEMBRANE TRANSPORT PERMEASE"/>
    <property type="match status" value="1"/>
</dbReference>
<dbReference type="GO" id="GO:0140359">
    <property type="term" value="F:ABC-type transporter activity"/>
    <property type="evidence" value="ECO:0007669"/>
    <property type="project" value="InterPro"/>
</dbReference>
<feature type="transmembrane region" description="Helical" evidence="8">
    <location>
        <begin position="248"/>
        <end position="271"/>
    </location>
</feature>
<accession>A0A6J7IGB9</accession>
<feature type="transmembrane region" description="Helical" evidence="8">
    <location>
        <begin position="49"/>
        <end position="71"/>
    </location>
</feature>
<dbReference type="Pfam" id="PF01061">
    <property type="entry name" value="ABC2_membrane"/>
    <property type="match status" value="1"/>
</dbReference>
<dbReference type="PANTHER" id="PTHR30413:SF8">
    <property type="entry name" value="TRANSPORT PERMEASE PROTEIN"/>
    <property type="match status" value="1"/>
</dbReference>
<dbReference type="InterPro" id="IPR013525">
    <property type="entry name" value="ABC2_TM"/>
</dbReference>
<evidence type="ECO:0000313" key="10">
    <source>
        <dbReference type="EMBL" id="CAB4929980.1"/>
    </source>
</evidence>
<evidence type="ECO:0000256" key="8">
    <source>
        <dbReference type="SAM" id="Phobius"/>
    </source>
</evidence>
<evidence type="ECO:0000256" key="7">
    <source>
        <dbReference type="ARBA" id="ARBA00023136"/>
    </source>
</evidence>
<comment type="subcellular location">
    <subcellularLocation>
        <location evidence="1">Cell inner membrane</location>
        <topology evidence="1">Multi-pass membrane protein</topology>
    </subcellularLocation>
</comment>
<feature type="transmembrane region" description="Helical" evidence="8">
    <location>
        <begin position="120"/>
        <end position="148"/>
    </location>
</feature>
<evidence type="ECO:0000256" key="3">
    <source>
        <dbReference type="ARBA" id="ARBA00022475"/>
    </source>
</evidence>
<evidence type="ECO:0000256" key="1">
    <source>
        <dbReference type="ARBA" id="ARBA00004429"/>
    </source>
</evidence>
<feature type="domain" description="ABC transmembrane type-2" evidence="9">
    <location>
        <begin position="47"/>
        <end position="274"/>
    </location>
</feature>
<keyword evidence="7 8" id="KW-0472">Membrane</keyword>
<reference evidence="10" key="1">
    <citation type="submission" date="2020-05" db="EMBL/GenBank/DDBJ databases">
        <authorList>
            <person name="Chiriac C."/>
            <person name="Salcher M."/>
            <person name="Ghai R."/>
            <person name="Kavagutti S V."/>
        </authorList>
    </citation>
    <scope>NUCLEOTIDE SEQUENCE</scope>
</reference>
<feature type="transmembrane region" description="Helical" evidence="8">
    <location>
        <begin position="154"/>
        <end position="180"/>
    </location>
</feature>
<feature type="transmembrane region" description="Helical" evidence="8">
    <location>
        <begin position="187"/>
        <end position="206"/>
    </location>
</feature>
<name>A0A6J7IGB9_9ZZZZ</name>
<feature type="transmembrane region" description="Helical" evidence="8">
    <location>
        <begin position="83"/>
        <end position="108"/>
    </location>
</feature>
<protein>
    <submittedName>
        <fullName evidence="10">Unannotated protein</fullName>
    </submittedName>
</protein>
<dbReference type="AlphaFoldDB" id="A0A6J7IGB9"/>
<dbReference type="GO" id="GO:0015920">
    <property type="term" value="P:lipopolysaccharide transport"/>
    <property type="evidence" value="ECO:0007669"/>
    <property type="project" value="TreeGrafter"/>
</dbReference>
<keyword evidence="2" id="KW-0813">Transport</keyword>
<keyword evidence="3" id="KW-1003">Cell membrane</keyword>
<evidence type="ECO:0000256" key="5">
    <source>
        <dbReference type="ARBA" id="ARBA00022692"/>
    </source>
</evidence>
<evidence type="ECO:0000256" key="4">
    <source>
        <dbReference type="ARBA" id="ARBA00022519"/>
    </source>
</evidence>
<proteinExistence type="predicted"/>
<keyword evidence="5 8" id="KW-0812">Transmembrane</keyword>
<keyword evidence="6 8" id="KW-1133">Transmembrane helix</keyword>
<dbReference type="GO" id="GO:0005886">
    <property type="term" value="C:plasma membrane"/>
    <property type="evidence" value="ECO:0007669"/>
    <property type="project" value="UniProtKB-SubCell"/>
</dbReference>
<evidence type="ECO:0000259" key="9">
    <source>
        <dbReference type="PROSITE" id="PS51012"/>
    </source>
</evidence>
<organism evidence="10">
    <name type="scientific">freshwater metagenome</name>
    <dbReference type="NCBI Taxonomy" id="449393"/>
    <lineage>
        <taxon>unclassified sequences</taxon>
        <taxon>metagenomes</taxon>
        <taxon>ecological metagenomes</taxon>
    </lineage>
</organism>
<evidence type="ECO:0000256" key="2">
    <source>
        <dbReference type="ARBA" id="ARBA00022448"/>
    </source>
</evidence>
<dbReference type="EMBL" id="CAFBMX010000005">
    <property type="protein sequence ID" value="CAB4929980.1"/>
    <property type="molecule type" value="Genomic_DNA"/>
</dbReference>
<sequence length="282" mass="30942">MSTESQSPPLLDVPGPSPFGGGRRRALELLWIIAVTDFKKTYFGTALGYLWALAKPLLLFGVLLLVFTQVFRIGSDVPDYPVLLLFNIVLFAFFQEATTTAVTSVVAQEGVVRKTQFPRAVIPLSVVLTTLFNLALNLVVVLIFILAWGVTPTWTWLLFPVFAALLLVLTTGVSMLLSALYPRLRDLAIIWGVLTTVLFYGTPVLYPLEVAPQGLRDVLVLNPLTPLFHLGRRWIIDPSAPTLGELGIGAWQLVAAGAIFASVCALGVWVFRREAPRIAEQL</sequence>